<gene>
    <name evidence="3" type="ORF">DLD82_01345</name>
</gene>
<keyword evidence="3" id="KW-0547">Nucleotide-binding</keyword>
<dbReference type="PANTHER" id="PTHR34704">
    <property type="entry name" value="ATPASE"/>
    <property type="match status" value="1"/>
</dbReference>
<accession>A0A2V2NF25</accession>
<evidence type="ECO:0000259" key="2">
    <source>
        <dbReference type="Pfam" id="PF03008"/>
    </source>
</evidence>
<dbReference type="Gene3D" id="3.40.50.300">
    <property type="entry name" value="P-loop containing nucleotide triphosphate hydrolases"/>
    <property type="match status" value="1"/>
</dbReference>
<dbReference type="Pfam" id="PF01637">
    <property type="entry name" value="ATPase_2"/>
    <property type="match status" value="1"/>
</dbReference>
<dbReference type="Proteomes" id="UP000245934">
    <property type="component" value="Unassembled WGS sequence"/>
</dbReference>
<feature type="domain" description="ATPase" evidence="1">
    <location>
        <begin position="3"/>
        <end position="199"/>
    </location>
</feature>
<dbReference type="InterPro" id="IPR011579">
    <property type="entry name" value="ATPase_dom"/>
</dbReference>
<evidence type="ECO:0000259" key="1">
    <source>
        <dbReference type="Pfam" id="PF01637"/>
    </source>
</evidence>
<feature type="domain" description="DUF234" evidence="2">
    <location>
        <begin position="317"/>
        <end position="407"/>
    </location>
</feature>
<evidence type="ECO:0000313" key="4">
    <source>
        <dbReference type="Proteomes" id="UP000245934"/>
    </source>
</evidence>
<evidence type="ECO:0000313" key="3">
    <source>
        <dbReference type="EMBL" id="PWR76166.1"/>
    </source>
</evidence>
<dbReference type="EMBL" id="QGMZ01000004">
    <property type="protein sequence ID" value="PWR76166.1"/>
    <property type="molecule type" value="Genomic_DNA"/>
</dbReference>
<dbReference type="InterPro" id="IPR027417">
    <property type="entry name" value="P-loop_NTPase"/>
</dbReference>
<dbReference type="AlphaFoldDB" id="A0A2V2NF25"/>
<reference evidence="3 4" key="1">
    <citation type="submission" date="2018-05" db="EMBL/GenBank/DDBJ databases">
        <title>Draft genome of Methanospirillum stamsii Pt1.</title>
        <authorList>
            <person name="Dueholm M.S."/>
            <person name="Nielsen P.H."/>
            <person name="Bakmann L.F."/>
            <person name="Otzen D.E."/>
        </authorList>
    </citation>
    <scope>NUCLEOTIDE SEQUENCE [LARGE SCALE GENOMIC DNA]</scope>
    <source>
        <strain evidence="3 4">Pt1</strain>
    </source>
</reference>
<organism evidence="3 4">
    <name type="scientific">Methanospirillum stamsii</name>
    <dbReference type="NCBI Taxonomy" id="1277351"/>
    <lineage>
        <taxon>Archaea</taxon>
        <taxon>Methanobacteriati</taxon>
        <taxon>Methanobacteriota</taxon>
        <taxon>Stenosarchaea group</taxon>
        <taxon>Methanomicrobia</taxon>
        <taxon>Methanomicrobiales</taxon>
        <taxon>Methanospirillaceae</taxon>
        <taxon>Methanospirillum</taxon>
    </lineage>
</organism>
<dbReference type="GO" id="GO:0005524">
    <property type="term" value="F:ATP binding"/>
    <property type="evidence" value="ECO:0007669"/>
    <property type="project" value="UniProtKB-KW"/>
</dbReference>
<dbReference type="InterPro" id="IPR004256">
    <property type="entry name" value="DUF234"/>
</dbReference>
<dbReference type="OrthoDB" id="132045at2157"/>
<dbReference type="RefSeq" id="WP_109939301.1">
    <property type="nucleotide sequence ID" value="NZ_CP176366.1"/>
</dbReference>
<dbReference type="InterPro" id="IPR011335">
    <property type="entry name" value="Restrct_endonuc-II-like"/>
</dbReference>
<dbReference type="Pfam" id="PF03008">
    <property type="entry name" value="DUF234"/>
    <property type="match status" value="1"/>
</dbReference>
<dbReference type="GeneID" id="97609258"/>
<name>A0A2V2NF25_9EURY</name>
<keyword evidence="4" id="KW-1185">Reference proteome</keyword>
<dbReference type="SUPFAM" id="SSF52540">
    <property type="entry name" value="P-loop containing nucleoside triphosphate hydrolases"/>
    <property type="match status" value="1"/>
</dbReference>
<protein>
    <submittedName>
        <fullName evidence="3">ATP-binding protein</fullName>
    </submittedName>
</protein>
<sequence length="467" mass="53885">MKFYGREAELHLMEQLYKKTPSFLVITGRRRIGKTTLVREFIRSRPSLYFFVDNHKKIDLLMEEYAQILSHHFNLPPFFSIKKPSDLFTFLIQIKEPIIVVFDEFQRFSQIYPSFYSELQNAWDQRPADSGVFLIVTGSSIGMMNRLFQDGGAPLFKRADTRITLRPFGITEIFPVLDDLTSLPLEEKLKIYYLFGGIIHYYYLFEKFSCHNFSDILEKMIFSEFGPLRREISDILVEEFGSEHASYHAIITALAGGKTSMKEIGDRAGISVTSLHPYLDNLINLLGIVTYQVPIGDKKGRSRLGRYFLTDPFFRFYARFVYPNMSTFEAGKFSSLITTVHNGWNSYAGKCFEDLVREVISSDNSFQFELTGPWWNRKGDEIDIVAIKPDRTLVVECKNRELTGDQALDIINMVMKKTDLIAFLTHPVTCGVAARRVMGKENLKKDGNFIWDLQDFSSFLEKPSGLQ</sequence>
<dbReference type="SUPFAM" id="SSF52980">
    <property type="entry name" value="Restriction endonuclease-like"/>
    <property type="match status" value="1"/>
</dbReference>
<keyword evidence="3" id="KW-0067">ATP-binding</keyword>
<proteinExistence type="predicted"/>
<comment type="caution">
    <text evidence="3">The sequence shown here is derived from an EMBL/GenBank/DDBJ whole genome shotgun (WGS) entry which is preliminary data.</text>
</comment>
<dbReference type="PANTHER" id="PTHR34704:SF2">
    <property type="entry name" value="ATPASE"/>
    <property type="match status" value="1"/>
</dbReference>